<dbReference type="Pfam" id="PF00126">
    <property type="entry name" value="HTH_1"/>
    <property type="match status" value="1"/>
</dbReference>
<dbReference type="Gene3D" id="1.10.10.10">
    <property type="entry name" value="Winged helix-like DNA-binding domain superfamily/Winged helix DNA-binding domain"/>
    <property type="match status" value="1"/>
</dbReference>
<dbReference type="Proteomes" id="UP001606134">
    <property type="component" value="Unassembled WGS sequence"/>
</dbReference>
<dbReference type="SUPFAM" id="SSF53850">
    <property type="entry name" value="Periplasmic binding protein-like II"/>
    <property type="match status" value="1"/>
</dbReference>
<name>A0ABW7HHK7_9BURK</name>
<evidence type="ECO:0000256" key="4">
    <source>
        <dbReference type="ARBA" id="ARBA00023163"/>
    </source>
</evidence>
<dbReference type="InterPro" id="IPR036388">
    <property type="entry name" value="WH-like_DNA-bd_sf"/>
</dbReference>
<feature type="domain" description="HTH lysR-type" evidence="5">
    <location>
        <begin position="6"/>
        <end position="63"/>
    </location>
</feature>
<comment type="caution">
    <text evidence="6">The sequence shown here is derived from an EMBL/GenBank/DDBJ whole genome shotgun (WGS) entry which is preliminary data.</text>
</comment>
<sequence>MQTIHFTLQALQCLDAVVSEGSFQAAAAKLGRSHPAVHAAVGSLERGTGLALLDREGYRTRLTAAGKAFHRQAADVLARAGALETLARQLAQGDETDLRVVVGDLTPTAPVLRHLKKFFAASPATRLHLHFESLGGPWQRLLADDADLIVHHIDKSDTRFEWLDLQAITLVPVAARGFLPFEPSAQLRPEEMKSLVQVVIRDSADTPGRDYFLIAGAPSWTVADQQTKKDLILNGMGWGHMPLHLIDKELRAGRLVSLEGRHFKRSRLDIVVARRRGRAIGAVAEALWRSFTELAA</sequence>
<evidence type="ECO:0000313" key="6">
    <source>
        <dbReference type="EMBL" id="MFG6489395.1"/>
    </source>
</evidence>
<dbReference type="EMBL" id="JBIGIC010000012">
    <property type="protein sequence ID" value="MFG6489395.1"/>
    <property type="molecule type" value="Genomic_DNA"/>
</dbReference>
<dbReference type="InterPro" id="IPR000847">
    <property type="entry name" value="LysR_HTH_N"/>
</dbReference>
<protein>
    <submittedName>
        <fullName evidence="6">LysR family transcriptional regulator</fullName>
    </submittedName>
</protein>
<keyword evidence="7" id="KW-1185">Reference proteome</keyword>
<evidence type="ECO:0000256" key="1">
    <source>
        <dbReference type="ARBA" id="ARBA00009437"/>
    </source>
</evidence>
<dbReference type="PANTHER" id="PTHR30126">
    <property type="entry name" value="HTH-TYPE TRANSCRIPTIONAL REGULATOR"/>
    <property type="match status" value="1"/>
</dbReference>
<proteinExistence type="inferred from homology"/>
<organism evidence="6 7">
    <name type="scientific">Pelomonas candidula</name>
    <dbReference type="NCBI Taxonomy" id="3299025"/>
    <lineage>
        <taxon>Bacteria</taxon>
        <taxon>Pseudomonadati</taxon>
        <taxon>Pseudomonadota</taxon>
        <taxon>Betaproteobacteria</taxon>
        <taxon>Burkholderiales</taxon>
        <taxon>Sphaerotilaceae</taxon>
        <taxon>Roseateles</taxon>
    </lineage>
</organism>
<gene>
    <name evidence="6" type="ORF">ACG04R_22110</name>
</gene>
<keyword evidence="4" id="KW-0804">Transcription</keyword>
<evidence type="ECO:0000259" key="5">
    <source>
        <dbReference type="PROSITE" id="PS50931"/>
    </source>
</evidence>
<reference evidence="6 7" key="1">
    <citation type="submission" date="2024-08" db="EMBL/GenBank/DDBJ databases">
        <authorList>
            <person name="Lu H."/>
        </authorList>
    </citation>
    <scope>NUCLEOTIDE SEQUENCE [LARGE SCALE GENOMIC DNA]</scope>
    <source>
        <strain evidence="6 7">BYS78W</strain>
    </source>
</reference>
<dbReference type="RefSeq" id="WP_394415789.1">
    <property type="nucleotide sequence ID" value="NZ_JBIGIC010000012.1"/>
</dbReference>
<comment type="similarity">
    <text evidence="1">Belongs to the LysR transcriptional regulatory family.</text>
</comment>
<evidence type="ECO:0000313" key="7">
    <source>
        <dbReference type="Proteomes" id="UP001606134"/>
    </source>
</evidence>
<dbReference type="InterPro" id="IPR036390">
    <property type="entry name" value="WH_DNA-bd_sf"/>
</dbReference>
<accession>A0ABW7HHK7</accession>
<dbReference type="InterPro" id="IPR005119">
    <property type="entry name" value="LysR_subst-bd"/>
</dbReference>
<evidence type="ECO:0000256" key="3">
    <source>
        <dbReference type="ARBA" id="ARBA00023125"/>
    </source>
</evidence>
<dbReference type="SUPFAM" id="SSF46785">
    <property type="entry name" value="Winged helix' DNA-binding domain"/>
    <property type="match status" value="1"/>
</dbReference>
<dbReference type="Pfam" id="PF03466">
    <property type="entry name" value="LysR_substrate"/>
    <property type="match status" value="1"/>
</dbReference>
<dbReference type="Gene3D" id="3.40.190.290">
    <property type="match status" value="1"/>
</dbReference>
<keyword evidence="2" id="KW-0805">Transcription regulation</keyword>
<evidence type="ECO:0000256" key="2">
    <source>
        <dbReference type="ARBA" id="ARBA00023015"/>
    </source>
</evidence>
<dbReference type="PANTHER" id="PTHR30126:SF88">
    <property type="entry name" value="TRANSCRIPTIONAL REGULATOR-RELATED"/>
    <property type="match status" value="1"/>
</dbReference>
<keyword evidence="3" id="KW-0238">DNA-binding</keyword>
<dbReference type="PROSITE" id="PS50931">
    <property type="entry name" value="HTH_LYSR"/>
    <property type="match status" value="1"/>
</dbReference>